<sequence length="94" mass="10597">MHVKPRSQNCATESKLKLRDSTKRTLEMETSLDITTLPKPTTLSFKLSSNVTLSCLFFSSSREVNISILPVICCVHPLSRTQCFSLALLFTLQY</sequence>
<dbReference type="EMBL" id="GBRH01269707">
    <property type="protein sequence ID" value="JAD28188.1"/>
    <property type="molecule type" value="Transcribed_RNA"/>
</dbReference>
<organism evidence="1">
    <name type="scientific">Arundo donax</name>
    <name type="common">Giant reed</name>
    <name type="synonym">Donax arundinaceus</name>
    <dbReference type="NCBI Taxonomy" id="35708"/>
    <lineage>
        <taxon>Eukaryota</taxon>
        <taxon>Viridiplantae</taxon>
        <taxon>Streptophyta</taxon>
        <taxon>Embryophyta</taxon>
        <taxon>Tracheophyta</taxon>
        <taxon>Spermatophyta</taxon>
        <taxon>Magnoliopsida</taxon>
        <taxon>Liliopsida</taxon>
        <taxon>Poales</taxon>
        <taxon>Poaceae</taxon>
        <taxon>PACMAD clade</taxon>
        <taxon>Arundinoideae</taxon>
        <taxon>Arundineae</taxon>
        <taxon>Arundo</taxon>
    </lineage>
</organism>
<accession>A0A0A8YRA4</accession>
<dbReference type="AlphaFoldDB" id="A0A0A8YRA4"/>
<reference evidence="1" key="1">
    <citation type="submission" date="2014-09" db="EMBL/GenBank/DDBJ databases">
        <authorList>
            <person name="Magalhaes I.L.F."/>
            <person name="Oliveira U."/>
            <person name="Santos F.R."/>
            <person name="Vidigal T.H.D.A."/>
            <person name="Brescovit A.D."/>
            <person name="Santos A.J."/>
        </authorList>
    </citation>
    <scope>NUCLEOTIDE SEQUENCE</scope>
    <source>
        <tissue evidence="1">Shoot tissue taken approximately 20 cm above the soil surface</tissue>
    </source>
</reference>
<protein>
    <submittedName>
        <fullName evidence="1">Uncharacterized protein</fullName>
    </submittedName>
</protein>
<reference evidence="1" key="2">
    <citation type="journal article" date="2015" name="Data Brief">
        <title>Shoot transcriptome of the giant reed, Arundo donax.</title>
        <authorList>
            <person name="Barrero R.A."/>
            <person name="Guerrero F.D."/>
            <person name="Moolhuijzen P."/>
            <person name="Goolsby J.A."/>
            <person name="Tidwell J."/>
            <person name="Bellgard S.E."/>
            <person name="Bellgard M.I."/>
        </authorList>
    </citation>
    <scope>NUCLEOTIDE SEQUENCE</scope>
    <source>
        <tissue evidence="1">Shoot tissue taken approximately 20 cm above the soil surface</tissue>
    </source>
</reference>
<proteinExistence type="predicted"/>
<name>A0A0A8YRA4_ARUDO</name>
<evidence type="ECO:0000313" key="1">
    <source>
        <dbReference type="EMBL" id="JAD28188.1"/>
    </source>
</evidence>